<feature type="domain" description="Aminoglycoside phosphotransferase" evidence="8">
    <location>
        <begin position="209"/>
        <end position="276"/>
    </location>
</feature>
<evidence type="ECO:0000313" key="9">
    <source>
        <dbReference type="EMBL" id="WMT80030.1"/>
    </source>
</evidence>
<evidence type="ECO:0000256" key="5">
    <source>
        <dbReference type="ARBA" id="ARBA00022741"/>
    </source>
</evidence>
<dbReference type="GO" id="GO:0016301">
    <property type="term" value="F:kinase activity"/>
    <property type="evidence" value="ECO:0007669"/>
    <property type="project" value="UniProtKB-KW"/>
</dbReference>
<dbReference type="PIRSF" id="PIRSF031134">
    <property type="entry name" value="MTRK"/>
    <property type="match status" value="1"/>
</dbReference>
<dbReference type="EMBL" id="CP101637">
    <property type="protein sequence ID" value="WMT80030.1"/>
    <property type="molecule type" value="Genomic_DNA"/>
</dbReference>
<keyword evidence="6 9" id="KW-0418">Kinase</keyword>
<keyword evidence="10" id="KW-1185">Reference proteome</keyword>
<dbReference type="SUPFAM" id="SSF56112">
    <property type="entry name" value="Protein kinase-like (PK-like)"/>
    <property type="match status" value="1"/>
</dbReference>
<organism evidence="9 10">
    <name type="scientific">Terrisporobacter mayombei</name>
    <dbReference type="NCBI Taxonomy" id="1541"/>
    <lineage>
        <taxon>Bacteria</taxon>
        <taxon>Bacillati</taxon>
        <taxon>Bacillota</taxon>
        <taxon>Clostridia</taxon>
        <taxon>Peptostreptococcales</taxon>
        <taxon>Peptostreptococcaceae</taxon>
        <taxon>Terrisporobacter</taxon>
    </lineage>
</organism>
<sequence>MEKYLDHFLMNTNTAKEYAKDKLGYFQEESILECIEIGDGNINYVFKVWEESTGKSIIIKQADKFLRSSGRPLDVYRNKIEAEILMIEGKLAKEFVPKVFHYDENMCALSMEDISQYKNLRTELMQGKTFDCLADSISTFLVNTLLPTTDLVIDRATKKQYVKLFTNIELCDISEDLVFTEPYYDYKGRNIILDENKEFVEEFLYNDDKLKKEVAILRDKFMNQTQALIHGDLHSGSIFINKDGLKVIDPEFAFYGPMGYDIGNVIGNLFFAWANKYYTDRNNEEFFDWISSTIEDTINLFTNKFSEKYDDLVTFDLYNKHFKEDYIKRVLSDSFGYAGTEIIRRVVGDSKVIEVTSVEDINKRLPMERSLIKMGISLVNNRDKFLEGKDVVREFELVLS</sequence>
<evidence type="ECO:0000256" key="4">
    <source>
        <dbReference type="ARBA" id="ARBA00022679"/>
    </source>
</evidence>
<evidence type="ECO:0000256" key="2">
    <source>
        <dbReference type="ARBA" id="ARBA00011738"/>
    </source>
</evidence>
<dbReference type="Gene3D" id="3.30.200.20">
    <property type="entry name" value="Phosphorylase Kinase, domain 1"/>
    <property type="match status" value="1"/>
</dbReference>
<accession>A0ABY9PWG9</accession>
<dbReference type="EC" id="2.7.1.100" evidence="3"/>
<comment type="subunit">
    <text evidence="2">Homodimer.</text>
</comment>
<dbReference type="PANTHER" id="PTHR34273">
    <property type="entry name" value="METHYLTHIORIBOSE KINASE"/>
    <property type="match status" value="1"/>
</dbReference>
<dbReference type="RefSeq" id="WP_228104292.1">
    <property type="nucleotide sequence ID" value="NZ_CP101637.1"/>
</dbReference>
<comment type="similarity">
    <text evidence="1">Belongs to the methylthioribose kinase family.</text>
</comment>
<dbReference type="Gene3D" id="3.90.1200.10">
    <property type="match status" value="1"/>
</dbReference>
<keyword evidence="5" id="KW-0547">Nucleotide-binding</keyword>
<evidence type="ECO:0000259" key="8">
    <source>
        <dbReference type="Pfam" id="PF01636"/>
    </source>
</evidence>
<proteinExistence type="inferred from homology"/>
<dbReference type="Proteomes" id="UP001235030">
    <property type="component" value="Chromosome"/>
</dbReference>
<dbReference type="InterPro" id="IPR011009">
    <property type="entry name" value="Kinase-like_dom_sf"/>
</dbReference>
<evidence type="ECO:0000256" key="1">
    <source>
        <dbReference type="ARBA" id="ARBA00010165"/>
    </source>
</evidence>
<protein>
    <recommendedName>
        <fullName evidence="3">S-methyl-5-thioribose kinase</fullName>
        <ecNumber evidence="3">2.7.1.100</ecNumber>
    </recommendedName>
</protein>
<keyword evidence="7" id="KW-0067">ATP-binding</keyword>
<dbReference type="PANTHER" id="PTHR34273:SF2">
    <property type="entry name" value="METHYLTHIORIBOSE KINASE"/>
    <property type="match status" value="1"/>
</dbReference>
<name>A0ABY9PWG9_9FIRM</name>
<dbReference type="InterPro" id="IPR002575">
    <property type="entry name" value="Aminoglycoside_PTrfase"/>
</dbReference>
<evidence type="ECO:0000256" key="6">
    <source>
        <dbReference type="ARBA" id="ARBA00022777"/>
    </source>
</evidence>
<reference evidence="9 10" key="1">
    <citation type="submission" date="2022-07" db="EMBL/GenBank/DDBJ databases">
        <title>Genome sequence of Terrisporobacter mayombei DSM6539.</title>
        <authorList>
            <person name="Boeer T."/>
            <person name="Bengelsdorf F.R."/>
            <person name="Daniel R."/>
            <person name="Poehlein A."/>
        </authorList>
    </citation>
    <scope>NUCLEOTIDE SEQUENCE [LARGE SCALE GENOMIC DNA]</scope>
    <source>
        <strain evidence="9 10">DSM 6539</strain>
    </source>
</reference>
<keyword evidence="4 9" id="KW-0808">Transferase</keyword>
<evidence type="ECO:0000256" key="7">
    <source>
        <dbReference type="ARBA" id="ARBA00022840"/>
    </source>
</evidence>
<dbReference type="NCBIfam" id="TIGR01767">
    <property type="entry name" value="MTRK"/>
    <property type="match status" value="1"/>
</dbReference>
<dbReference type="Pfam" id="PF01636">
    <property type="entry name" value="APH"/>
    <property type="match status" value="1"/>
</dbReference>
<evidence type="ECO:0000256" key="3">
    <source>
        <dbReference type="ARBA" id="ARBA00012128"/>
    </source>
</evidence>
<dbReference type="InterPro" id="IPR009212">
    <property type="entry name" value="Methylthioribose_kinase"/>
</dbReference>
<evidence type="ECO:0000313" key="10">
    <source>
        <dbReference type="Proteomes" id="UP001235030"/>
    </source>
</evidence>
<gene>
    <name evidence="9" type="primary">drdK</name>
    <name evidence="9" type="ORF">TEMA_03040</name>
</gene>